<gene>
    <name evidence="1" type="ORF">NE686_14980</name>
</gene>
<comment type="caution">
    <text evidence="1">The sequence shown here is derived from an EMBL/GenBank/DDBJ whole genome shotgun (WGS) entry which is preliminary data.</text>
</comment>
<name>A0ABT1SD96_9FIRM</name>
<sequence>MITLNGVVEDNGDFIGAFGENIISIIGGYSTKDISTVYDEKIEQLQK</sequence>
<evidence type="ECO:0000313" key="2">
    <source>
        <dbReference type="Proteomes" id="UP001524478"/>
    </source>
</evidence>
<dbReference type="RefSeq" id="WP_256312153.1">
    <property type="nucleotide sequence ID" value="NZ_JANGAC010000012.1"/>
</dbReference>
<reference evidence="1 2" key="1">
    <citation type="submission" date="2022-06" db="EMBL/GenBank/DDBJ databases">
        <title>Isolation of gut microbiota from human fecal samples.</title>
        <authorList>
            <person name="Pamer E.G."/>
            <person name="Barat B."/>
            <person name="Waligurski E."/>
            <person name="Medina S."/>
            <person name="Paddock L."/>
            <person name="Mostad J."/>
        </authorList>
    </citation>
    <scope>NUCLEOTIDE SEQUENCE [LARGE SCALE GENOMIC DNA]</scope>
    <source>
        <strain evidence="1 2">DFI.7.95</strain>
    </source>
</reference>
<proteinExistence type="predicted"/>
<organism evidence="1 2">
    <name type="scientific">Tissierella carlieri</name>
    <dbReference type="NCBI Taxonomy" id="689904"/>
    <lineage>
        <taxon>Bacteria</taxon>
        <taxon>Bacillati</taxon>
        <taxon>Bacillota</taxon>
        <taxon>Tissierellia</taxon>
        <taxon>Tissierellales</taxon>
        <taxon>Tissierellaceae</taxon>
        <taxon>Tissierella</taxon>
    </lineage>
</organism>
<protein>
    <submittedName>
        <fullName evidence="1">Uncharacterized protein</fullName>
    </submittedName>
</protein>
<evidence type="ECO:0000313" key="1">
    <source>
        <dbReference type="EMBL" id="MCQ4924404.1"/>
    </source>
</evidence>
<accession>A0ABT1SD96</accession>
<keyword evidence="2" id="KW-1185">Reference proteome</keyword>
<dbReference type="EMBL" id="JANGAC010000012">
    <property type="protein sequence ID" value="MCQ4924404.1"/>
    <property type="molecule type" value="Genomic_DNA"/>
</dbReference>
<dbReference type="Proteomes" id="UP001524478">
    <property type="component" value="Unassembled WGS sequence"/>
</dbReference>